<evidence type="ECO:0000256" key="1">
    <source>
        <dbReference type="ARBA" id="ARBA00005254"/>
    </source>
</evidence>
<dbReference type="Gene3D" id="3.90.226.10">
    <property type="entry name" value="2-enoyl-CoA Hydratase, Chain A, domain 1"/>
    <property type="match status" value="1"/>
</dbReference>
<dbReference type="Proteomes" id="UP001385892">
    <property type="component" value="Unassembled WGS sequence"/>
</dbReference>
<sequence>MKLDLPHARVELDTLGIATLTICNAGSLNILGTPVIDDLRKAFEAVATDETVRVVILRGTGDKAFVAGADIKEMGALDRASARRFIDGLRRLCEAVRQCPAPVIARIPGWTLGGGLELAIACDLRIAADSAMLGMPEVVVGIPSIIHAALLPRLIGEARAGWMLLTGENIDCAKAQEWGLVDAMVPMRVLDTEVTRMAGRLASHGPQVMRQQKRLLRQWQQQPLDVAILEGVDEFAKAFDTGEPQRFMAEFAQRKAQGVHK</sequence>
<keyword evidence="3" id="KW-1185">Reference proteome</keyword>
<dbReference type="SUPFAM" id="SSF52096">
    <property type="entry name" value="ClpP/crotonase"/>
    <property type="match status" value="1"/>
</dbReference>
<name>A0ABU8X094_9BURK</name>
<dbReference type="Pfam" id="PF00378">
    <property type="entry name" value="ECH_1"/>
    <property type="match status" value="1"/>
</dbReference>
<organism evidence="2 3">
    <name type="scientific">Variovorax rhizosphaerae</name>
    <dbReference type="NCBI Taxonomy" id="1836200"/>
    <lineage>
        <taxon>Bacteria</taxon>
        <taxon>Pseudomonadati</taxon>
        <taxon>Pseudomonadota</taxon>
        <taxon>Betaproteobacteria</taxon>
        <taxon>Burkholderiales</taxon>
        <taxon>Comamonadaceae</taxon>
        <taxon>Variovorax</taxon>
    </lineage>
</organism>
<proteinExistence type="inferred from homology"/>
<dbReference type="PANTHER" id="PTHR11941">
    <property type="entry name" value="ENOYL-COA HYDRATASE-RELATED"/>
    <property type="match status" value="1"/>
</dbReference>
<dbReference type="NCBIfam" id="NF004795">
    <property type="entry name" value="PRK06143.1"/>
    <property type="match status" value="1"/>
</dbReference>
<dbReference type="PANTHER" id="PTHR11941:SF171">
    <property type="entry name" value="SD19268P"/>
    <property type="match status" value="1"/>
</dbReference>
<evidence type="ECO:0000313" key="3">
    <source>
        <dbReference type="Proteomes" id="UP001385892"/>
    </source>
</evidence>
<protein>
    <submittedName>
        <fullName evidence="2">Enoyl-CoA hydratase</fullName>
    </submittedName>
</protein>
<dbReference type="InterPro" id="IPR001753">
    <property type="entry name" value="Enoyl-CoA_hydra/iso"/>
</dbReference>
<comment type="similarity">
    <text evidence="1">Belongs to the enoyl-CoA hydratase/isomerase family.</text>
</comment>
<dbReference type="EMBL" id="JBBKZT010000040">
    <property type="protein sequence ID" value="MEJ8852428.1"/>
    <property type="molecule type" value="Genomic_DNA"/>
</dbReference>
<dbReference type="RefSeq" id="WP_340348376.1">
    <property type="nucleotide sequence ID" value="NZ_JBBKZT010000040.1"/>
</dbReference>
<evidence type="ECO:0000313" key="2">
    <source>
        <dbReference type="EMBL" id="MEJ8852428.1"/>
    </source>
</evidence>
<dbReference type="CDD" id="cd06558">
    <property type="entry name" value="crotonase-like"/>
    <property type="match status" value="1"/>
</dbReference>
<gene>
    <name evidence="2" type="ORF">WKW82_37810</name>
</gene>
<reference evidence="2 3" key="1">
    <citation type="submission" date="2024-03" db="EMBL/GenBank/DDBJ databases">
        <title>Novel species of the genus Variovorax.</title>
        <authorList>
            <person name="Liu Q."/>
            <person name="Xin Y.-H."/>
        </authorList>
    </citation>
    <scope>NUCLEOTIDE SEQUENCE [LARGE SCALE GENOMIC DNA]</scope>
    <source>
        <strain evidence="2 3">KACC 18900</strain>
    </source>
</reference>
<accession>A0ABU8X094</accession>
<comment type="caution">
    <text evidence="2">The sequence shown here is derived from an EMBL/GenBank/DDBJ whole genome shotgun (WGS) entry which is preliminary data.</text>
</comment>
<dbReference type="InterPro" id="IPR029045">
    <property type="entry name" value="ClpP/crotonase-like_dom_sf"/>
</dbReference>